<evidence type="ECO:0000313" key="3">
    <source>
        <dbReference type="Proteomes" id="UP000605970"/>
    </source>
</evidence>
<dbReference type="Proteomes" id="UP000605970">
    <property type="component" value="Unassembled WGS sequence"/>
</dbReference>
<comment type="caution">
    <text evidence="2">The sequence shown here is derived from an EMBL/GenBank/DDBJ whole genome shotgun (WGS) entry which is preliminary data.</text>
</comment>
<protein>
    <submittedName>
        <fullName evidence="2">C5-epim_C domain-containing protein</fullName>
    </submittedName>
</protein>
<dbReference type="GO" id="GO:0005794">
    <property type="term" value="C:Golgi apparatus"/>
    <property type="evidence" value="ECO:0007669"/>
    <property type="project" value="TreeGrafter"/>
</dbReference>
<sequence>MKKKNLYFAYSLDINKNNNFIEFLLDLPIFVLKALNLLKNKTSFKKASNFIPKLIKFSGPLQLKKETLRQKNFAHNEIFMRVAEWLLKNQDERGGWSVPVERIFAKDKEDEHKFILLSGWYSAMIQGHALSFLSRAFNATGDKRFLIAGERANALFELPSSQGGIKNILFGNDWYEEYPTFPAGTFVLNGFIYSLIGLNDFSPFSNFSLKLFFTGLKSLRSLLPLFDTGQRSLYDLRHVQINGNIRPNIARWEYHYLHISLLDWLYLITKEDFFKNISKRWLDYAQGLKFKHN</sequence>
<dbReference type="OrthoDB" id="5914444at2759"/>
<dbReference type="PANTHER" id="PTHR13174:SF3">
    <property type="entry name" value="D-GLUCURONYL C5-EPIMERASE"/>
    <property type="match status" value="1"/>
</dbReference>
<reference evidence="2" key="1">
    <citation type="journal article" date="2020" name="Ecol. Evol.">
        <title>Genome structure and content of the rice root-knot nematode (Meloidogyne graminicola).</title>
        <authorList>
            <person name="Phan N.T."/>
            <person name="Danchin E.G.J."/>
            <person name="Klopp C."/>
            <person name="Perfus-Barbeoch L."/>
            <person name="Kozlowski D.K."/>
            <person name="Koutsovoulos G.D."/>
            <person name="Lopez-Roques C."/>
            <person name="Bouchez O."/>
            <person name="Zahm M."/>
            <person name="Besnard G."/>
            <person name="Bellafiore S."/>
        </authorList>
    </citation>
    <scope>NUCLEOTIDE SEQUENCE</scope>
    <source>
        <strain evidence="2">VN-18</strain>
    </source>
</reference>
<keyword evidence="3" id="KW-1185">Reference proteome</keyword>
<dbReference type="Pfam" id="PF06662">
    <property type="entry name" value="C5-epim_C"/>
    <property type="match status" value="1"/>
</dbReference>
<dbReference type="GO" id="GO:0015012">
    <property type="term" value="P:heparan sulfate proteoglycan biosynthetic process"/>
    <property type="evidence" value="ECO:0007669"/>
    <property type="project" value="InterPro"/>
</dbReference>
<organism evidence="2 3">
    <name type="scientific">Meloidogyne graminicola</name>
    <dbReference type="NCBI Taxonomy" id="189291"/>
    <lineage>
        <taxon>Eukaryota</taxon>
        <taxon>Metazoa</taxon>
        <taxon>Ecdysozoa</taxon>
        <taxon>Nematoda</taxon>
        <taxon>Chromadorea</taxon>
        <taxon>Rhabditida</taxon>
        <taxon>Tylenchina</taxon>
        <taxon>Tylenchomorpha</taxon>
        <taxon>Tylenchoidea</taxon>
        <taxon>Meloidogynidae</taxon>
        <taxon>Meloidogyninae</taxon>
        <taxon>Meloidogyne</taxon>
    </lineage>
</organism>
<dbReference type="InterPro" id="IPR039721">
    <property type="entry name" value="C5-epimerase"/>
</dbReference>
<dbReference type="GO" id="GO:0047464">
    <property type="term" value="F:heparosan-N-sulfate-glucuronate 5-epimerase activity"/>
    <property type="evidence" value="ECO:0007669"/>
    <property type="project" value="UniProtKB-EC"/>
</dbReference>
<gene>
    <name evidence="2" type="ORF">Mgra_00004993</name>
</gene>
<dbReference type="InterPro" id="IPR010598">
    <property type="entry name" value="C5-epim_C"/>
</dbReference>
<evidence type="ECO:0000313" key="2">
    <source>
        <dbReference type="EMBL" id="KAF7635604.1"/>
    </source>
</evidence>
<feature type="domain" description="D-glucuronyl C5-epimerase C-terminal" evidence="1">
    <location>
        <begin position="90"/>
        <end position="282"/>
    </location>
</feature>
<dbReference type="AlphaFoldDB" id="A0A8S9ZQV0"/>
<proteinExistence type="predicted"/>
<evidence type="ECO:0000259" key="1">
    <source>
        <dbReference type="Pfam" id="PF06662"/>
    </source>
</evidence>
<accession>A0A8S9ZQV0</accession>
<dbReference type="EMBL" id="JABEBT010000040">
    <property type="protein sequence ID" value="KAF7635604.1"/>
    <property type="molecule type" value="Genomic_DNA"/>
</dbReference>
<dbReference type="PANTHER" id="PTHR13174">
    <property type="entry name" value="D-GLUCURONYL C5-EPIMERASE"/>
    <property type="match status" value="1"/>
</dbReference>
<name>A0A8S9ZQV0_9BILA</name>